<dbReference type="PROSITE" id="PS51273">
    <property type="entry name" value="GATASE_TYPE_1"/>
    <property type="match status" value="1"/>
</dbReference>
<proteinExistence type="predicted"/>
<dbReference type="GO" id="GO:0005829">
    <property type="term" value="C:cytosol"/>
    <property type="evidence" value="ECO:0007669"/>
    <property type="project" value="TreeGrafter"/>
</dbReference>
<accession>A0A381Z5V1</accession>
<organism evidence="1">
    <name type="scientific">marine metagenome</name>
    <dbReference type="NCBI Taxonomy" id="408172"/>
    <lineage>
        <taxon>unclassified sequences</taxon>
        <taxon>metagenomes</taxon>
        <taxon>ecological metagenomes</taxon>
    </lineage>
</organism>
<dbReference type="SUPFAM" id="SSF52317">
    <property type="entry name" value="Class I glutamine amidotransferase-like"/>
    <property type="match status" value="1"/>
</dbReference>
<dbReference type="EMBL" id="UINC01019914">
    <property type="protein sequence ID" value="SVA84137.1"/>
    <property type="molecule type" value="Genomic_DNA"/>
</dbReference>
<evidence type="ECO:0000313" key="1">
    <source>
        <dbReference type="EMBL" id="SVA84137.1"/>
    </source>
</evidence>
<name>A0A381Z5V1_9ZZZZ</name>
<dbReference type="InterPro" id="IPR029062">
    <property type="entry name" value="Class_I_gatase-like"/>
</dbReference>
<dbReference type="CDD" id="cd01745">
    <property type="entry name" value="GATase1_2"/>
    <property type="match status" value="1"/>
</dbReference>
<dbReference type="Pfam" id="PF07722">
    <property type="entry name" value="Peptidase_C26"/>
    <property type="match status" value="1"/>
</dbReference>
<reference evidence="1" key="1">
    <citation type="submission" date="2018-05" db="EMBL/GenBank/DDBJ databases">
        <authorList>
            <person name="Lanie J.A."/>
            <person name="Ng W.-L."/>
            <person name="Kazmierczak K.M."/>
            <person name="Andrzejewski T.M."/>
            <person name="Davidsen T.M."/>
            <person name="Wayne K.J."/>
            <person name="Tettelin H."/>
            <person name="Glass J.I."/>
            <person name="Rusch D."/>
            <person name="Podicherti R."/>
            <person name="Tsui H.-C.T."/>
            <person name="Winkler M.E."/>
        </authorList>
    </citation>
    <scope>NUCLEOTIDE SEQUENCE</scope>
</reference>
<dbReference type="PANTHER" id="PTHR43235:SF1">
    <property type="entry name" value="GLUTAMINE AMIDOTRANSFERASE PB2B2.05-RELATED"/>
    <property type="match status" value="1"/>
</dbReference>
<dbReference type="InterPro" id="IPR044668">
    <property type="entry name" value="PuuD-like"/>
</dbReference>
<protein>
    <submittedName>
        <fullName evidence="1">Uncharacterized protein</fullName>
    </submittedName>
</protein>
<dbReference type="FunFam" id="3.40.50.880:FF:000030">
    <property type="entry name" value="Gamma-glutamyl-gamma-aminobutyrate hydrolase PuuD"/>
    <property type="match status" value="1"/>
</dbReference>
<dbReference type="GO" id="GO:0006598">
    <property type="term" value="P:polyamine catabolic process"/>
    <property type="evidence" value="ECO:0007669"/>
    <property type="project" value="TreeGrafter"/>
</dbReference>
<gene>
    <name evidence="1" type="ORF">METZ01_LOCUS136991</name>
</gene>
<sequence length="246" mass="27202">MNKPLIGISTCFEKQGAHYYHQTGDKYIAAISNVFNGLPLLIPAIGTKLHRQKLLESLDGILFTGSYSNIEPHHYGGPESDDGTKHDPKRDATMLPLIKDAVDSGIPILAICRGFQEMNVALGGTLHQKIHRVPDMMDHREDSTLDLDGQYGFAHKISITPHGILDQISDDKKPWVNSVHWQGINQLGNGLTVEATSQDGLVESFSVTGSPSFALAVQWHPEWKVMKNPFYKSIFEKFGDACITHG</sequence>
<dbReference type="InterPro" id="IPR011697">
    <property type="entry name" value="Peptidase_C26"/>
</dbReference>
<dbReference type="AlphaFoldDB" id="A0A381Z5V1"/>
<dbReference type="Gene3D" id="3.40.50.880">
    <property type="match status" value="1"/>
</dbReference>
<dbReference type="PANTHER" id="PTHR43235">
    <property type="entry name" value="GLUTAMINE AMIDOTRANSFERASE PB2B2.05-RELATED"/>
    <property type="match status" value="1"/>
</dbReference>
<dbReference type="GO" id="GO:0033969">
    <property type="term" value="F:gamma-glutamyl-gamma-aminobutyrate hydrolase activity"/>
    <property type="evidence" value="ECO:0007669"/>
    <property type="project" value="TreeGrafter"/>
</dbReference>